<keyword evidence="5" id="KW-1278">Translocase</keyword>
<reference evidence="12" key="1">
    <citation type="submission" date="2023-11" db="EMBL/GenBank/DDBJ databases">
        <title>Species delimitation and phylogenetic relationships of the Prionospio complex (Annelida, Spionidae) in the Northeast Atlantic.</title>
        <authorList>
            <person name="Hektoen M.M."/>
            <person name="Bakken T."/>
            <person name="Radashevsky V.I."/>
            <person name="Ekrem T."/>
            <person name="Dunshea G."/>
        </authorList>
    </citation>
    <scope>NUCLEOTIDE SEQUENCE</scope>
    <source>
        <strain evidence="11">VIR18041</strain>
        <strain evidence="12">VIR20592</strain>
    </source>
</reference>
<dbReference type="EMBL" id="OR935913">
    <property type="protein sequence ID" value="WZB40506.1"/>
    <property type="molecule type" value="Genomic_DNA"/>
</dbReference>
<evidence type="ECO:0000256" key="9">
    <source>
        <dbReference type="ARBA" id="ARBA00031586"/>
    </source>
</evidence>
<evidence type="ECO:0000313" key="11">
    <source>
        <dbReference type="EMBL" id="WZB40506.1"/>
    </source>
</evidence>
<protein>
    <recommendedName>
        <fullName evidence="3">NADH-ubiquinone oxidoreductase chain 4L</fullName>
    </recommendedName>
    <alternativeName>
        <fullName evidence="9">NADH dehydrogenase subunit 4L</fullName>
    </alternativeName>
</protein>
<evidence type="ECO:0000256" key="5">
    <source>
        <dbReference type="ARBA" id="ARBA00022967"/>
    </source>
</evidence>
<dbReference type="Gene3D" id="1.10.287.3510">
    <property type="match status" value="1"/>
</dbReference>
<feature type="transmembrane region" description="Helical" evidence="10">
    <location>
        <begin position="33"/>
        <end position="51"/>
    </location>
</feature>
<dbReference type="GO" id="GO:0016020">
    <property type="term" value="C:membrane"/>
    <property type="evidence" value="ECO:0007669"/>
    <property type="project" value="UniProtKB-SubCell"/>
</dbReference>
<evidence type="ECO:0000313" key="12">
    <source>
        <dbReference type="EMBL" id="WZB40545.1"/>
    </source>
</evidence>
<keyword evidence="4 10" id="KW-0812">Transmembrane</keyword>
<keyword evidence="8 10" id="KW-0472">Membrane</keyword>
<accession>A0AAU6QGA8</accession>
<organism evidence="12">
    <name type="scientific">Prionospio multibranchiata</name>
    <dbReference type="NCBI Taxonomy" id="3050093"/>
    <lineage>
        <taxon>Eukaryota</taxon>
        <taxon>Metazoa</taxon>
        <taxon>Spiralia</taxon>
        <taxon>Lophotrochozoa</taxon>
        <taxon>Annelida</taxon>
        <taxon>Polychaeta</taxon>
        <taxon>Sedentaria</taxon>
        <taxon>Canalipalpata</taxon>
        <taxon>Spionida</taxon>
        <taxon>Spionidae</taxon>
        <taxon>Prionospio</taxon>
    </lineage>
</organism>
<keyword evidence="12" id="KW-0496">Mitochondrion</keyword>
<keyword evidence="7" id="KW-0520">NAD</keyword>
<dbReference type="Pfam" id="PF00420">
    <property type="entry name" value="Oxidored_q2"/>
    <property type="match status" value="1"/>
</dbReference>
<evidence type="ECO:0000256" key="10">
    <source>
        <dbReference type="SAM" id="Phobius"/>
    </source>
</evidence>
<keyword evidence="6 10" id="KW-1133">Transmembrane helix</keyword>
<dbReference type="EMBL" id="OR935916">
    <property type="protein sequence ID" value="WZB40545.1"/>
    <property type="molecule type" value="Genomic_DNA"/>
</dbReference>
<feature type="transmembrane region" description="Helical" evidence="10">
    <location>
        <begin position="58"/>
        <end position="80"/>
    </location>
</feature>
<comment type="similarity">
    <text evidence="2">Belongs to the complex I subunit 4L family.</text>
</comment>
<evidence type="ECO:0000256" key="8">
    <source>
        <dbReference type="ARBA" id="ARBA00023136"/>
    </source>
</evidence>
<name>A0AAU6QGA8_9ANNE</name>
<evidence type="ECO:0000256" key="3">
    <source>
        <dbReference type="ARBA" id="ARBA00016612"/>
    </source>
</evidence>
<gene>
    <name evidence="12" type="primary">nad4L</name>
</gene>
<proteinExistence type="inferred from homology"/>
<sequence length="97" mass="10515">MISTLLPLLAITFFSLMSFVCQRQHILMCLLSLEAALLSLAFTSTIVFATLNSLDMFYCIIILTFGACEAAVALAVLVTVTRTCGSDLIKAVNMNKC</sequence>
<geneLocation type="mitochondrion" evidence="12"/>
<evidence type="ECO:0000256" key="6">
    <source>
        <dbReference type="ARBA" id="ARBA00022989"/>
    </source>
</evidence>
<evidence type="ECO:0000256" key="2">
    <source>
        <dbReference type="ARBA" id="ARBA00010519"/>
    </source>
</evidence>
<evidence type="ECO:0000256" key="1">
    <source>
        <dbReference type="ARBA" id="ARBA00004141"/>
    </source>
</evidence>
<evidence type="ECO:0000256" key="7">
    <source>
        <dbReference type="ARBA" id="ARBA00023027"/>
    </source>
</evidence>
<comment type="subcellular location">
    <subcellularLocation>
        <location evidence="1">Membrane</location>
        <topology evidence="1">Multi-pass membrane protein</topology>
    </subcellularLocation>
</comment>
<dbReference type="AlphaFoldDB" id="A0AAU6QGA8"/>
<evidence type="ECO:0000256" key="4">
    <source>
        <dbReference type="ARBA" id="ARBA00022692"/>
    </source>
</evidence>
<dbReference type="InterPro" id="IPR039428">
    <property type="entry name" value="NUOK/Mnh_C1-like"/>
</dbReference>